<dbReference type="InterPro" id="IPR008268">
    <property type="entry name" value="Peptidase_S16_AS"/>
</dbReference>
<dbReference type="InterPro" id="IPR004815">
    <property type="entry name" value="Lon_bac/euk-typ"/>
</dbReference>
<dbReference type="EC" id="3.4.21.53" evidence="9 10"/>
<comment type="subcellular location">
    <subcellularLocation>
        <location evidence="1 9 10">Cytoplasm</location>
    </subcellularLocation>
</comment>
<keyword evidence="4 9" id="KW-0547">Nucleotide-binding</keyword>
<evidence type="ECO:0000256" key="11">
    <source>
        <dbReference type="PIRSR" id="PIRSR001174-1"/>
    </source>
</evidence>
<comment type="catalytic activity">
    <reaction evidence="9 10 13">
        <text>Hydrolysis of proteins in presence of ATP.</text>
        <dbReference type="EC" id="3.4.21.53"/>
    </reaction>
</comment>
<accession>A0A841REV1</accession>
<evidence type="ECO:0000313" key="18">
    <source>
        <dbReference type="Proteomes" id="UP000587760"/>
    </source>
</evidence>
<keyword evidence="2 9" id="KW-0963">Cytoplasm</keyword>
<protein>
    <recommendedName>
        <fullName evidence="9 10">Lon protease</fullName>
        <ecNumber evidence="9 10">3.4.21.53</ecNumber>
    </recommendedName>
    <alternativeName>
        <fullName evidence="9">ATP-dependent protease La</fullName>
    </alternativeName>
</protein>
<dbReference type="InterPro" id="IPR014721">
    <property type="entry name" value="Ribsml_uS5_D2-typ_fold_subgr"/>
</dbReference>
<feature type="active site" evidence="9 11">
    <location>
        <position position="678"/>
    </location>
</feature>
<organism evidence="17 18">
    <name type="scientific">Spirochaeta isovalerica</name>
    <dbReference type="NCBI Taxonomy" id="150"/>
    <lineage>
        <taxon>Bacteria</taxon>
        <taxon>Pseudomonadati</taxon>
        <taxon>Spirochaetota</taxon>
        <taxon>Spirochaetia</taxon>
        <taxon>Spirochaetales</taxon>
        <taxon>Spirochaetaceae</taxon>
        <taxon>Spirochaeta</taxon>
    </lineage>
</organism>
<feature type="binding site" evidence="9 12">
    <location>
        <begin position="355"/>
        <end position="362"/>
    </location>
    <ligand>
        <name>ATP</name>
        <dbReference type="ChEBI" id="CHEBI:30616"/>
    </ligand>
</feature>
<dbReference type="EMBL" id="JACHGJ010000007">
    <property type="protein sequence ID" value="MBB6481737.1"/>
    <property type="molecule type" value="Genomic_DNA"/>
</dbReference>
<dbReference type="Pfam" id="PF05362">
    <property type="entry name" value="Lon_C"/>
    <property type="match status" value="1"/>
</dbReference>
<dbReference type="PIRSF" id="PIRSF001174">
    <property type="entry name" value="Lon_proteas"/>
    <property type="match status" value="1"/>
</dbReference>
<evidence type="ECO:0000259" key="15">
    <source>
        <dbReference type="PROSITE" id="PS51786"/>
    </source>
</evidence>
<evidence type="ECO:0000256" key="14">
    <source>
        <dbReference type="RuleBase" id="RU000591"/>
    </source>
</evidence>
<evidence type="ECO:0000256" key="3">
    <source>
        <dbReference type="ARBA" id="ARBA00022670"/>
    </source>
</evidence>
<dbReference type="InterPro" id="IPR008269">
    <property type="entry name" value="Lon_proteolytic"/>
</dbReference>
<dbReference type="GO" id="GO:0005524">
    <property type="term" value="F:ATP binding"/>
    <property type="evidence" value="ECO:0007669"/>
    <property type="project" value="UniProtKB-UniRule"/>
</dbReference>
<comment type="induction">
    <text evidence="9">By heat shock.</text>
</comment>
<dbReference type="RefSeq" id="WP_184747969.1">
    <property type="nucleotide sequence ID" value="NZ_JACHGJ010000007.1"/>
</dbReference>
<keyword evidence="6 9" id="KW-0720">Serine protease</keyword>
<dbReference type="Proteomes" id="UP000587760">
    <property type="component" value="Unassembled WGS sequence"/>
</dbReference>
<dbReference type="Gene3D" id="1.10.8.60">
    <property type="match status" value="1"/>
</dbReference>
<feature type="active site" evidence="9 11">
    <location>
        <position position="721"/>
    </location>
</feature>
<feature type="domain" description="Lon N-terminal" evidence="16">
    <location>
        <begin position="11"/>
        <end position="205"/>
    </location>
</feature>
<dbReference type="PROSITE" id="PS51786">
    <property type="entry name" value="LON_PROTEOLYTIC"/>
    <property type="match status" value="1"/>
</dbReference>
<dbReference type="InterPro" id="IPR027065">
    <property type="entry name" value="Lon_Prtase"/>
</dbReference>
<proteinExistence type="evidence at transcript level"/>
<name>A0A841REV1_9SPIO</name>
<keyword evidence="5 9" id="KW-0378">Hydrolase</keyword>
<dbReference type="InterPro" id="IPR027417">
    <property type="entry name" value="P-loop_NTPase"/>
</dbReference>
<dbReference type="Pfam" id="PF02190">
    <property type="entry name" value="LON_substr_bdg"/>
    <property type="match status" value="1"/>
</dbReference>
<comment type="caution">
    <text evidence="17">The sequence shown here is derived from an EMBL/GenBank/DDBJ whole genome shotgun (WGS) entry which is preliminary data.</text>
</comment>
<gene>
    <name evidence="9" type="primary">lon</name>
    <name evidence="17" type="ORF">HNR50_003417</name>
</gene>
<dbReference type="InterPro" id="IPR003111">
    <property type="entry name" value="Lon_prtase_N"/>
</dbReference>
<evidence type="ECO:0000256" key="6">
    <source>
        <dbReference type="ARBA" id="ARBA00022825"/>
    </source>
</evidence>
<dbReference type="CDD" id="cd19500">
    <property type="entry name" value="RecA-like_Lon"/>
    <property type="match status" value="1"/>
</dbReference>
<keyword evidence="18" id="KW-1185">Reference proteome</keyword>
<dbReference type="InterPro" id="IPR015947">
    <property type="entry name" value="PUA-like_sf"/>
</dbReference>
<dbReference type="AlphaFoldDB" id="A0A841REV1"/>
<dbReference type="Pfam" id="PF00004">
    <property type="entry name" value="AAA"/>
    <property type="match status" value="1"/>
</dbReference>
<dbReference type="SMART" id="SM00464">
    <property type="entry name" value="LON"/>
    <property type="match status" value="1"/>
</dbReference>
<dbReference type="PRINTS" id="PR00830">
    <property type="entry name" value="ENDOLAPTASE"/>
</dbReference>
<keyword evidence="7 9" id="KW-0067">ATP-binding</keyword>
<evidence type="ECO:0000256" key="12">
    <source>
        <dbReference type="PIRSR" id="PIRSR001174-2"/>
    </source>
</evidence>
<dbReference type="GO" id="GO:0006515">
    <property type="term" value="P:protein quality control for misfolded or incompletely synthesized proteins"/>
    <property type="evidence" value="ECO:0007669"/>
    <property type="project" value="UniProtKB-UniRule"/>
</dbReference>
<dbReference type="Gene3D" id="3.30.230.10">
    <property type="match status" value="1"/>
</dbReference>
<dbReference type="GO" id="GO:0016887">
    <property type="term" value="F:ATP hydrolysis activity"/>
    <property type="evidence" value="ECO:0007669"/>
    <property type="project" value="UniProtKB-UniRule"/>
</dbReference>
<evidence type="ECO:0000256" key="9">
    <source>
        <dbReference type="HAMAP-Rule" id="MF_01973"/>
    </source>
</evidence>
<dbReference type="NCBIfam" id="TIGR00763">
    <property type="entry name" value="lon"/>
    <property type="match status" value="1"/>
</dbReference>
<evidence type="ECO:0000256" key="5">
    <source>
        <dbReference type="ARBA" id="ARBA00022801"/>
    </source>
</evidence>
<dbReference type="SUPFAM" id="SSF52540">
    <property type="entry name" value="P-loop containing nucleoside triphosphate hydrolases"/>
    <property type="match status" value="1"/>
</dbReference>
<dbReference type="Gene3D" id="1.20.58.1480">
    <property type="match status" value="1"/>
</dbReference>
<dbReference type="SMART" id="SM00382">
    <property type="entry name" value="AAA"/>
    <property type="match status" value="1"/>
</dbReference>
<dbReference type="InterPro" id="IPR020568">
    <property type="entry name" value="Ribosomal_Su5_D2-typ_SF"/>
</dbReference>
<dbReference type="HAMAP" id="MF_01973">
    <property type="entry name" value="lon_bact"/>
    <property type="match status" value="1"/>
</dbReference>
<comment type="similarity">
    <text evidence="9 10 13 14">Belongs to the peptidase S16 family.</text>
</comment>
<dbReference type="Gene3D" id="2.30.130.40">
    <property type="entry name" value="LON domain-like"/>
    <property type="match status" value="1"/>
</dbReference>
<dbReference type="InterPro" id="IPR046336">
    <property type="entry name" value="Lon_prtase_N_sf"/>
</dbReference>
<dbReference type="InterPro" id="IPR027543">
    <property type="entry name" value="Lon_bac"/>
</dbReference>
<evidence type="ECO:0000256" key="10">
    <source>
        <dbReference type="PIRNR" id="PIRNR001174"/>
    </source>
</evidence>
<reference evidence="17 18" key="1">
    <citation type="submission" date="2020-08" db="EMBL/GenBank/DDBJ databases">
        <title>Genomic Encyclopedia of Type Strains, Phase IV (KMG-IV): sequencing the most valuable type-strain genomes for metagenomic binning, comparative biology and taxonomic classification.</title>
        <authorList>
            <person name="Goeker M."/>
        </authorList>
    </citation>
    <scope>NUCLEOTIDE SEQUENCE [LARGE SCALE GENOMIC DNA]</scope>
    <source>
        <strain evidence="17 18">DSM 2461</strain>
    </source>
</reference>
<dbReference type="GO" id="GO:0043565">
    <property type="term" value="F:sequence-specific DNA binding"/>
    <property type="evidence" value="ECO:0007669"/>
    <property type="project" value="UniProtKB-UniRule"/>
</dbReference>
<dbReference type="Pfam" id="PF22667">
    <property type="entry name" value="Lon_lid"/>
    <property type="match status" value="1"/>
</dbReference>
<keyword evidence="3 9" id="KW-0645">Protease</keyword>
<evidence type="ECO:0000256" key="1">
    <source>
        <dbReference type="ARBA" id="ARBA00004496"/>
    </source>
</evidence>
<comment type="function">
    <text evidence="9">ATP-dependent serine protease that mediates the selective degradation of mutant and abnormal proteins as well as certain short-lived regulatory proteins. Required for cellular homeostasis and for survival from DNA damage and developmental changes induced by stress. Degrades polypeptides processively to yield small peptide fragments that are 5 to 10 amino acids long. Binds to DNA in a double-stranded, site-specific manner.</text>
</comment>
<feature type="domain" description="Lon proteolytic" evidence="15">
    <location>
        <begin position="592"/>
        <end position="772"/>
    </location>
</feature>
<dbReference type="InterPro" id="IPR003593">
    <property type="entry name" value="AAA+_ATPase"/>
</dbReference>
<evidence type="ECO:0000256" key="13">
    <source>
        <dbReference type="PROSITE-ProRule" id="PRU01122"/>
    </source>
</evidence>
<dbReference type="FunFam" id="3.40.50.300:FF:000382">
    <property type="entry name" value="Lon protease homolog 2, peroxisomal"/>
    <property type="match status" value="1"/>
</dbReference>
<dbReference type="PANTHER" id="PTHR10046">
    <property type="entry name" value="ATP DEPENDENT LON PROTEASE FAMILY MEMBER"/>
    <property type="match status" value="1"/>
</dbReference>
<evidence type="ECO:0000256" key="8">
    <source>
        <dbReference type="ARBA" id="ARBA00023016"/>
    </source>
</evidence>
<dbReference type="PROSITE" id="PS01046">
    <property type="entry name" value="LON_SER"/>
    <property type="match status" value="1"/>
</dbReference>
<dbReference type="GO" id="GO:0004176">
    <property type="term" value="F:ATP-dependent peptidase activity"/>
    <property type="evidence" value="ECO:0007669"/>
    <property type="project" value="UniProtKB-UniRule"/>
</dbReference>
<dbReference type="GO" id="GO:0004252">
    <property type="term" value="F:serine-type endopeptidase activity"/>
    <property type="evidence" value="ECO:0007669"/>
    <property type="project" value="UniProtKB-UniRule"/>
</dbReference>
<dbReference type="Gene3D" id="3.40.50.300">
    <property type="entry name" value="P-loop containing nucleotide triphosphate hydrolases"/>
    <property type="match status" value="1"/>
</dbReference>
<dbReference type="SUPFAM" id="SSF54211">
    <property type="entry name" value="Ribosomal protein S5 domain 2-like"/>
    <property type="match status" value="1"/>
</dbReference>
<dbReference type="GO" id="GO:0005737">
    <property type="term" value="C:cytoplasm"/>
    <property type="evidence" value="ECO:0007669"/>
    <property type="project" value="UniProtKB-SubCell"/>
</dbReference>
<evidence type="ECO:0000256" key="7">
    <source>
        <dbReference type="ARBA" id="ARBA00022840"/>
    </source>
</evidence>
<dbReference type="InterPro" id="IPR003959">
    <property type="entry name" value="ATPase_AAA_core"/>
</dbReference>
<dbReference type="GO" id="GO:0034605">
    <property type="term" value="P:cellular response to heat"/>
    <property type="evidence" value="ECO:0007669"/>
    <property type="project" value="UniProtKB-UniRule"/>
</dbReference>
<keyword evidence="8 9" id="KW-0346">Stress response</keyword>
<evidence type="ECO:0000256" key="4">
    <source>
        <dbReference type="ARBA" id="ARBA00022741"/>
    </source>
</evidence>
<evidence type="ECO:0000313" key="17">
    <source>
        <dbReference type="EMBL" id="MBB6481737.1"/>
    </source>
</evidence>
<dbReference type="PROSITE" id="PS51787">
    <property type="entry name" value="LON_N"/>
    <property type="match status" value="1"/>
</dbReference>
<comment type="subunit">
    <text evidence="9 10">Homohexamer. Organized in a ring with a central cavity.</text>
</comment>
<dbReference type="Gene3D" id="1.20.5.5270">
    <property type="match status" value="1"/>
</dbReference>
<evidence type="ECO:0000256" key="2">
    <source>
        <dbReference type="ARBA" id="ARBA00022490"/>
    </source>
</evidence>
<sequence>MINYGLLPDELPLIPVKGSVIFPGSDNNIRISGLEPGDTFNKSEDGKDTYAIALSMRRNFNLKELEEDDFYKVGTMVRVLDKQKTTDGYKILTHAVERVQIHKIRNEKGIYYAEFTLLLDEMDLERSNQLDLLTYVKDISTETARYFQGSENIIKKIEEFEDSSSLIYYIAPYLNISRSEKQELLEITSVRERGMKFLDYLIRQKESIKIQAEMAQKVNEKANKSYRESILREQLKSIQEELNDGKKSKGETLKEKIEGSLMPEDVRQIALEELEKLEAQGPNGSDSHVIRNYLDLLIALPWKQADEQDIDINLAREILDRDHYGLEKVKERIIQHLAVMKLKKGRKGSILLLVGPPGTGKTSLGKSVAGALNRQFVRISLGGIRDEADIRGHRRTYVGALPGRIIQGMKKAGETNPVFMLDEVDKVMRGFSGDPASALLEVLDPEQNNSFSDHYLEVPYDLSDVFFIATANSIETIPGPLLDRMEVIHISGYTNHEKFYIGKQHLIPRVLEEHGLDDGKLIIDDEALTEVIENYTREAGVRTLKRKLDSLARISSEKVVSGKEKLPYHINAGKVEEFLGRERVRHAIAEADNPPGVVTGLAWTPVGGEILFIESTNMPGTGQLTLTGQMGDVMKESAQISRSLIRSRLTLFAAGFSFNENDLHIHIPSGAVPKDGPSAGITLFTSLASLVTGRKVDPKLAMTGEITLRGSVMPIGGLKEKVLAAHRAGIKKILIPDENKKDLEDVPREIKEELEFKAVYTVEEVIQEALGITLPRFGANGPDPDKHEVKVEK</sequence>
<dbReference type="InterPro" id="IPR054594">
    <property type="entry name" value="Lon_lid"/>
</dbReference>
<dbReference type="SUPFAM" id="SSF88697">
    <property type="entry name" value="PUA domain-like"/>
    <property type="match status" value="1"/>
</dbReference>
<evidence type="ECO:0000259" key="16">
    <source>
        <dbReference type="PROSITE" id="PS51787"/>
    </source>
</evidence>